<organism evidence="1">
    <name type="scientific">termite gut metagenome</name>
    <dbReference type="NCBI Taxonomy" id="433724"/>
    <lineage>
        <taxon>unclassified sequences</taxon>
        <taxon>metagenomes</taxon>
        <taxon>organismal metagenomes</taxon>
    </lineage>
</organism>
<name>A0A5J4RHD8_9ZZZZ</name>
<comment type="caution">
    <text evidence="1">The sequence shown here is derived from an EMBL/GenBank/DDBJ whole genome shotgun (WGS) entry which is preliminary data.</text>
</comment>
<evidence type="ECO:0000313" key="1">
    <source>
        <dbReference type="EMBL" id="KAA6333407.1"/>
    </source>
</evidence>
<gene>
    <name evidence="1" type="ORF">EZS27_018169</name>
</gene>
<protein>
    <submittedName>
        <fullName evidence="1">Uncharacterized protein</fullName>
    </submittedName>
</protein>
<proteinExistence type="predicted"/>
<reference evidence="1" key="1">
    <citation type="submission" date="2019-03" db="EMBL/GenBank/DDBJ databases">
        <title>Single cell metagenomics reveals metabolic interactions within the superorganism composed of flagellate Streblomastix strix and complex community of Bacteroidetes bacteria on its surface.</title>
        <authorList>
            <person name="Treitli S.C."/>
            <person name="Kolisko M."/>
            <person name="Husnik F."/>
            <person name="Keeling P."/>
            <person name="Hampl V."/>
        </authorList>
    </citation>
    <scope>NUCLEOTIDE SEQUENCE</scope>
    <source>
        <strain evidence="1">STM</strain>
    </source>
</reference>
<dbReference type="EMBL" id="SNRY01001117">
    <property type="protein sequence ID" value="KAA6333407.1"/>
    <property type="molecule type" value="Genomic_DNA"/>
</dbReference>
<accession>A0A5J4RHD8</accession>
<dbReference type="AlphaFoldDB" id="A0A5J4RHD8"/>
<sequence length="60" mass="7217">MSLLYIHYISTYSIEDIYLRRQLASCILRCLKYFKHRKITYPHCFMQGVKTLPKSAFLNV</sequence>